<dbReference type="Pfam" id="PF02803">
    <property type="entry name" value="Thiolase_C"/>
    <property type="match status" value="1"/>
</dbReference>
<dbReference type="Proteomes" id="UP000644020">
    <property type="component" value="Unassembled WGS sequence"/>
</dbReference>
<feature type="domain" description="Thiolase N-terminal" evidence="6">
    <location>
        <begin position="5"/>
        <end position="254"/>
    </location>
</feature>
<feature type="active site" description="Proton acceptor" evidence="4">
    <location>
        <position position="341"/>
    </location>
</feature>
<dbReference type="NCBIfam" id="NF005865">
    <property type="entry name" value="PRK07801.1"/>
    <property type="match status" value="1"/>
</dbReference>
<dbReference type="PANTHER" id="PTHR43365:SF1">
    <property type="entry name" value="ACETYL-COA C-ACYLTRANSFERASE"/>
    <property type="match status" value="1"/>
</dbReference>
<evidence type="ECO:0000256" key="1">
    <source>
        <dbReference type="ARBA" id="ARBA00010982"/>
    </source>
</evidence>
<dbReference type="InterPro" id="IPR020617">
    <property type="entry name" value="Thiolase_C"/>
</dbReference>
<accession>A0A918T4A8</accession>
<evidence type="ECO:0000259" key="6">
    <source>
        <dbReference type="Pfam" id="PF00108"/>
    </source>
</evidence>
<dbReference type="PROSITE" id="PS00737">
    <property type="entry name" value="THIOLASE_2"/>
    <property type="match status" value="1"/>
</dbReference>
<evidence type="ECO:0000313" key="9">
    <source>
        <dbReference type="Proteomes" id="UP000644020"/>
    </source>
</evidence>
<evidence type="ECO:0000313" key="8">
    <source>
        <dbReference type="EMBL" id="GHA89189.1"/>
    </source>
</evidence>
<comment type="caution">
    <text evidence="8">The sequence shown here is derived from an EMBL/GenBank/DDBJ whole genome shotgun (WGS) entry which is preliminary data.</text>
</comment>
<dbReference type="InterPro" id="IPR002155">
    <property type="entry name" value="Thiolase"/>
</dbReference>
<proteinExistence type="inferred from homology"/>
<organism evidence="8 9">
    <name type="scientific">Streptomyces termitum</name>
    <dbReference type="NCBI Taxonomy" id="67368"/>
    <lineage>
        <taxon>Bacteria</taxon>
        <taxon>Bacillati</taxon>
        <taxon>Actinomycetota</taxon>
        <taxon>Actinomycetes</taxon>
        <taxon>Kitasatosporales</taxon>
        <taxon>Streptomycetaceae</taxon>
        <taxon>Streptomyces</taxon>
    </lineage>
</organism>
<dbReference type="CDD" id="cd00751">
    <property type="entry name" value="thiolase"/>
    <property type="match status" value="1"/>
</dbReference>
<keyword evidence="2 5" id="KW-0808">Transferase</keyword>
<feature type="domain" description="Thiolase C-terminal" evidence="7">
    <location>
        <begin position="264"/>
        <end position="384"/>
    </location>
</feature>
<dbReference type="PANTHER" id="PTHR43365">
    <property type="entry name" value="BLR7806 PROTEIN"/>
    <property type="match status" value="1"/>
</dbReference>
<reference evidence="8" key="2">
    <citation type="submission" date="2020-09" db="EMBL/GenBank/DDBJ databases">
        <authorList>
            <person name="Sun Q."/>
            <person name="Ohkuma M."/>
        </authorList>
    </citation>
    <scope>NUCLEOTIDE SEQUENCE</scope>
    <source>
        <strain evidence="8">JCM 4518</strain>
    </source>
</reference>
<dbReference type="SUPFAM" id="SSF53901">
    <property type="entry name" value="Thiolase-like"/>
    <property type="match status" value="2"/>
</dbReference>
<dbReference type="InterPro" id="IPR016039">
    <property type="entry name" value="Thiolase-like"/>
</dbReference>
<keyword evidence="9" id="KW-1185">Reference proteome</keyword>
<dbReference type="NCBIfam" id="TIGR01930">
    <property type="entry name" value="AcCoA-C-Actrans"/>
    <property type="match status" value="1"/>
</dbReference>
<dbReference type="GO" id="GO:0016747">
    <property type="term" value="F:acyltransferase activity, transferring groups other than amino-acyl groups"/>
    <property type="evidence" value="ECO:0007669"/>
    <property type="project" value="InterPro"/>
</dbReference>
<protein>
    <submittedName>
        <fullName evidence="8">Acetyl-CoA acetyltransferase</fullName>
    </submittedName>
</protein>
<keyword evidence="3 5" id="KW-0012">Acyltransferase</keyword>
<evidence type="ECO:0000256" key="4">
    <source>
        <dbReference type="PIRSR" id="PIRSR000429-1"/>
    </source>
</evidence>
<gene>
    <name evidence="8" type="primary">atoB</name>
    <name evidence="8" type="ORF">GCM10010305_36100</name>
</gene>
<dbReference type="Gene3D" id="3.40.47.10">
    <property type="match status" value="2"/>
</dbReference>
<feature type="active site" description="Proton acceptor" evidence="4">
    <location>
        <position position="371"/>
    </location>
</feature>
<dbReference type="InterPro" id="IPR020613">
    <property type="entry name" value="Thiolase_CS"/>
</dbReference>
<dbReference type="InterPro" id="IPR020616">
    <property type="entry name" value="Thiolase_N"/>
</dbReference>
<sequence>MAEAYIVEAVRTPVGRRGGGLAAVHPADLGAHALKALMERAGVDPAAVEDVVLGCLDTVGPQAGDIARTAWLAAGLPEEVPGVTVDRQCGSSQQALHFAAQGVLSGTQDLVVAGGVQNMSMVPIAFASRQAADPLGLTGGPYAGSEGWRARYGDRPVNQFHGAELIADKWDISRRDMEEYALRSHRRAARAIDEGRFDREIVPYGGVTADEGPRRDTSLEKMAGLAPVVEGGRITAAVSSQVSDGASAMLLASERAVREHGLVPRARVHHLSVRGEDPIRMLSAPIPATAYALKKTGMTLDDIDLVEINEAFAPVVLAWLKETGADPEKVNVNGGAIALGHPLGATGTRLATTLLHELERTGGRYGLQTMCEGGGQANVTIIERL</sequence>
<evidence type="ECO:0000256" key="3">
    <source>
        <dbReference type="ARBA" id="ARBA00023315"/>
    </source>
</evidence>
<evidence type="ECO:0000259" key="7">
    <source>
        <dbReference type="Pfam" id="PF02803"/>
    </source>
</evidence>
<dbReference type="EMBL" id="BMUL01000008">
    <property type="protein sequence ID" value="GHA89189.1"/>
    <property type="molecule type" value="Genomic_DNA"/>
</dbReference>
<dbReference type="RefSeq" id="WP_189978473.1">
    <property type="nucleotide sequence ID" value="NZ_BMUL01000008.1"/>
</dbReference>
<evidence type="ECO:0000256" key="2">
    <source>
        <dbReference type="ARBA" id="ARBA00022679"/>
    </source>
</evidence>
<comment type="similarity">
    <text evidence="1 5">Belongs to the thiolase-like superfamily. Thiolase family.</text>
</comment>
<name>A0A918T4A8_9ACTN</name>
<feature type="active site" description="Acyl-thioester intermediate" evidence="4">
    <location>
        <position position="89"/>
    </location>
</feature>
<dbReference type="AlphaFoldDB" id="A0A918T4A8"/>
<dbReference type="PIRSF" id="PIRSF000429">
    <property type="entry name" value="Ac-CoA_Ac_transf"/>
    <property type="match status" value="1"/>
</dbReference>
<evidence type="ECO:0000256" key="5">
    <source>
        <dbReference type="RuleBase" id="RU003557"/>
    </source>
</evidence>
<dbReference type="Pfam" id="PF00108">
    <property type="entry name" value="Thiolase_N"/>
    <property type="match status" value="1"/>
</dbReference>
<reference evidence="8" key="1">
    <citation type="journal article" date="2014" name="Int. J. Syst. Evol. Microbiol.">
        <title>Complete genome sequence of Corynebacterium casei LMG S-19264T (=DSM 44701T), isolated from a smear-ripened cheese.</title>
        <authorList>
            <consortium name="US DOE Joint Genome Institute (JGI-PGF)"/>
            <person name="Walter F."/>
            <person name="Albersmeier A."/>
            <person name="Kalinowski J."/>
            <person name="Ruckert C."/>
        </authorList>
    </citation>
    <scope>NUCLEOTIDE SEQUENCE</scope>
    <source>
        <strain evidence="8">JCM 4518</strain>
    </source>
</reference>